<accession>A0ABT2LW15</accession>
<gene>
    <name evidence="1" type="ORF">N5B56_00035</name>
</gene>
<dbReference type="InterPro" id="IPR013783">
    <property type="entry name" value="Ig-like_fold"/>
</dbReference>
<comment type="caution">
    <text evidence="1">The sequence shown here is derived from an EMBL/GenBank/DDBJ whole genome shotgun (WGS) entry which is preliminary data.</text>
</comment>
<dbReference type="Proteomes" id="UP001431199">
    <property type="component" value="Unassembled WGS sequence"/>
</dbReference>
<name>A0ABT2LW15_9FIRM</name>
<keyword evidence="2" id="KW-1185">Reference proteome</keyword>
<dbReference type="RefSeq" id="WP_260978017.1">
    <property type="nucleotide sequence ID" value="NZ_JAODBU010000001.1"/>
</dbReference>
<reference evidence="1" key="1">
    <citation type="submission" date="2022-09" db="EMBL/GenBank/DDBJ databases">
        <title>Eubacterium sp. LFL-14 isolated from human feces.</title>
        <authorList>
            <person name="Liu F."/>
        </authorList>
    </citation>
    <scope>NUCLEOTIDE SEQUENCE</scope>
    <source>
        <strain evidence="1">LFL-14</strain>
    </source>
</reference>
<evidence type="ECO:0008006" key="3">
    <source>
        <dbReference type="Google" id="ProtNLM"/>
    </source>
</evidence>
<evidence type="ECO:0000313" key="1">
    <source>
        <dbReference type="EMBL" id="MCT7397474.1"/>
    </source>
</evidence>
<dbReference type="EMBL" id="JAODBU010000001">
    <property type="protein sequence ID" value="MCT7397474.1"/>
    <property type="molecule type" value="Genomic_DNA"/>
</dbReference>
<proteinExistence type="predicted"/>
<evidence type="ECO:0000313" key="2">
    <source>
        <dbReference type="Proteomes" id="UP001431199"/>
    </source>
</evidence>
<dbReference type="Gene3D" id="2.60.40.10">
    <property type="entry name" value="Immunoglobulins"/>
    <property type="match status" value="1"/>
</dbReference>
<protein>
    <recommendedName>
        <fullName evidence="3">Fibronectin type-III domain-containing protein</fullName>
    </recommendedName>
</protein>
<sequence>MNVLSALLFLTTILKYAMIYEYLKIYEKGLEIKTIRNYGGKTKSSSYLNNAISVPDKPGVSITNACSVVLSGKGGIDNVVNNAGAYALFSGDISRVMSYCNGNAVAEPRLQKFITMTTVNGVPKKKVYTGKNITFNNIEITYRDVTLREGIDYTITYKNNKKIGKATVKINGIGIYKGTQNVTFNIVPAKANIKAKGLKNKINVKLSKIKGTSGFEIVYSLKKNFKKKHIVTCKKNKYTIKKLAGKKTYYVKARAFKKNNKKKIYGSFSKTIKVKVKA</sequence>
<organism evidence="1 2">
    <name type="scientific">Eubacterium album</name>
    <dbReference type="NCBI Taxonomy" id="2978477"/>
    <lineage>
        <taxon>Bacteria</taxon>
        <taxon>Bacillati</taxon>
        <taxon>Bacillota</taxon>
        <taxon>Clostridia</taxon>
        <taxon>Eubacteriales</taxon>
        <taxon>Eubacteriaceae</taxon>
        <taxon>Eubacterium</taxon>
    </lineage>
</organism>